<dbReference type="Pfam" id="PF04977">
    <property type="entry name" value="DivIC"/>
    <property type="match status" value="1"/>
</dbReference>
<evidence type="ECO:0000256" key="2">
    <source>
        <dbReference type="ARBA" id="ARBA00022618"/>
    </source>
</evidence>
<keyword evidence="7" id="KW-0997">Cell inner membrane</keyword>
<evidence type="ECO:0000256" key="5">
    <source>
        <dbReference type="ARBA" id="ARBA00023136"/>
    </source>
</evidence>
<dbReference type="HAMAP" id="MF_00599">
    <property type="entry name" value="FtsB"/>
    <property type="match status" value="1"/>
</dbReference>
<dbReference type="GO" id="GO:0051301">
    <property type="term" value="P:cell division"/>
    <property type="evidence" value="ECO:0007669"/>
    <property type="project" value="UniProtKB-KW"/>
</dbReference>
<comment type="subunit">
    <text evidence="7">Part of a complex composed of FtsB, FtsL and FtsQ.</text>
</comment>
<accession>A0ABX5FET2</accession>
<feature type="topological domain" description="Periplasmic" evidence="7">
    <location>
        <begin position="22"/>
        <end position="122"/>
    </location>
</feature>
<dbReference type="PANTHER" id="PTHR37485">
    <property type="entry name" value="CELL DIVISION PROTEIN FTSB"/>
    <property type="match status" value="1"/>
</dbReference>
<comment type="caution">
    <text evidence="8">The sequence shown here is derived from an EMBL/GenBank/DDBJ whole genome shotgun (WGS) entry which is preliminary data.</text>
</comment>
<comment type="subcellular location">
    <subcellularLocation>
        <location evidence="7">Cell inner membrane</location>
        <topology evidence="7">Single-pass type II membrane protein</topology>
    </subcellularLocation>
    <text evidence="7">Localizes to the division septum.</text>
</comment>
<comment type="similarity">
    <text evidence="7">Belongs to the FtsB family.</text>
</comment>
<evidence type="ECO:0000313" key="9">
    <source>
        <dbReference type="Proteomes" id="UP000242660"/>
    </source>
</evidence>
<dbReference type="NCBIfam" id="NF002058">
    <property type="entry name" value="PRK00888.1"/>
    <property type="match status" value="1"/>
</dbReference>
<comment type="function">
    <text evidence="7">Essential cell division protein. May link together the upstream cell division proteins, which are predominantly cytoplasmic, with the downstream cell division proteins, which are predominantly periplasmic.</text>
</comment>
<feature type="topological domain" description="Cytoplasmic" evidence="7">
    <location>
        <begin position="1"/>
        <end position="3"/>
    </location>
</feature>
<evidence type="ECO:0000256" key="1">
    <source>
        <dbReference type="ARBA" id="ARBA00022475"/>
    </source>
</evidence>
<organism evidence="8 9">
    <name type="scientific">Candidatus Pandoraea novymonadis</name>
    <dbReference type="NCBI Taxonomy" id="1808959"/>
    <lineage>
        <taxon>Bacteria</taxon>
        <taxon>Pseudomonadati</taxon>
        <taxon>Pseudomonadota</taxon>
        <taxon>Betaproteobacteria</taxon>
        <taxon>Burkholderiales</taxon>
        <taxon>Burkholderiaceae</taxon>
        <taxon>Pandoraea</taxon>
    </lineage>
</organism>
<keyword evidence="6 7" id="KW-0131">Cell cycle</keyword>
<keyword evidence="3 7" id="KW-0812">Transmembrane</keyword>
<reference evidence="8 9" key="1">
    <citation type="journal article" date="2017" name="Front. Microbiol.">
        <title>Genome of Ca. Pandoraea novymonadis, an Endosymbiotic Bacterium of the Trypanosomatid Novymonas esmeraldas.</title>
        <authorList>
            <person name="Kostygov A.Y."/>
            <person name="Butenko A."/>
            <person name="Nenarokova A."/>
            <person name="Tashyreva D."/>
            <person name="Flegontov P."/>
            <person name="Lukes J."/>
            <person name="Yurchenko V."/>
        </authorList>
    </citation>
    <scope>NUCLEOTIDE SEQUENCE [LARGE SCALE GENOMIC DNA]</scope>
    <source>
        <strain evidence="8 9">E262</strain>
    </source>
</reference>
<protein>
    <recommendedName>
        <fullName evidence="7">Cell division protein FtsB</fullName>
    </recommendedName>
</protein>
<keyword evidence="5 7" id="KW-0472">Membrane</keyword>
<evidence type="ECO:0000313" key="8">
    <source>
        <dbReference type="EMBL" id="PSB92214.1"/>
    </source>
</evidence>
<evidence type="ECO:0000256" key="6">
    <source>
        <dbReference type="ARBA" id="ARBA00023306"/>
    </source>
</evidence>
<keyword evidence="9" id="KW-1185">Reference proteome</keyword>
<keyword evidence="2 7" id="KW-0132">Cell division</keyword>
<evidence type="ECO:0000256" key="4">
    <source>
        <dbReference type="ARBA" id="ARBA00022989"/>
    </source>
</evidence>
<proteinExistence type="inferred from homology"/>
<feature type="coiled-coil region" evidence="7">
    <location>
        <begin position="29"/>
        <end position="63"/>
    </location>
</feature>
<sequence>MRTVTLALVLLLTTIQYPLWFGHGGWLHVRELRGQLVAEQKKNEQLKERSDRLRGEVQDLQDGTSAIEEHARLELGMVKQGEVFVQFVAPGEPDFSERNTVKAASTLSSNKQHALSEFISPP</sequence>
<dbReference type="InterPro" id="IPR007060">
    <property type="entry name" value="FtsL/DivIC"/>
</dbReference>
<name>A0ABX5FET2_9BURK</name>
<keyword evidence="4 7" id="KW-1133">Transmembrane helix</keyword>
<dbReference type="PANTHER" id="PTHR37485:SF1">
    <property type="entry name" value="CELL DIVISION PROTEIN FTSB"/>
    <property type="match status" value="1"/>
</dbReference>
<evidence type="ECO:0000256" key="7">
    <source>
        <dbReference type="HAMAP-Rule" id="MF_00599"/>
    </source>
</evidence>
<dbReference type="Proteomes" id="UP000242660">
    <property type="component" value="Unassembled WGS sequence"/>
</dbReference>
<dbReference type="InterPro" id="IPR023081">
    <property type="entry name" value="Cell_div_FtsB"/>
</dbReference>
<dbReference type="RefSeq" id="WP_106182458.1">
    <property type="nucleotide sequence ID" value="NZ_MUHY01000001.1"/>
</dbReference>
<dbReference type="EMBL" id="MUHY01000001">
    <property type="protein sequence ID" value="PSB92214.1"/>
    <property type="molecule type" value="Genomic_DNA"/>
</dbReference>
<keyword evidence="7" id="KW-0175">Coiled coil</keyword>
<keyword evidence="1 7" id="KW-1003">Cell membrane</keyword>
<gene>
    <name evidence="7 8" type="primary">ftsB</name>
    <name evidence="8" type="ORF">BZL35_00449</name>
</gene>
<evidence type="ECO:0000256" key="3">
    <source>
        <dbReference type="ARBA" id="ARBA00022692"/>
    </source>
</evidence>